<dbReference type="SUPFAM" id="SSF50978">
    <property type="entry name" value="WD40 repeat-like"/>
    <property type="match status" value="1"/>
</dbReference>
<dbReference type="InterPro" id="IPR036322">
    <property type="entry name" value="WD40_repeat_dom_sf"/>
</dbReference>
<dbReference type="eggNOG" id="KOG4532">
    <property type="taxonomic scope" value="Eukaryota"/>
</dbReference>
<dbReference type="STRING" id="1262450.S3C2V8"/>
<dbReference type="InterPro" id="IPR015943">
    <property type="entry name" value="WD40/YVTN_repeat-like_dom_sf"/>
</dbReference>
<keyword evidence="4" id="KW-1185">Reference proteome</keyword>
<dbReference type="Pfam" id="PF10313">
    <property type="entry name" value="DUF2415"/>
    <property type="match status" value="1"/>
</dbReference>
<protein>
    <submittedName>
        <fullName evidence="3">Wd domain containing protein</fullName>
    </submittedName>
</protein>
<dbReference type="Proteomes" id="UP000016923">
    <property type="component" value="Unassembled WGS sequence"/>
</dbReference>
<feature type="region of interest" description="Disordered" evidence="1">
    <location>
        <begin position="637"/>
        <end position="683"/>
    </location>
</feature>
<dbReference type="AlphaFoldDB" id="S3C2V8"/>
<evidence type="ECO:0000256" key="1">
    <source>
        <dbReference type="SAM" id="MobiDB-lite"/>
    </source>
</evidence>
<organism evidence="3 4">
    <name type="scientific">Ophiostoma piceae (strain UAMH 11346)</name>
    <name type="common">Sap stain fungus</name>
    <dbReference type="NCBI Taxonomy" id="1262450"/>
    <lineage>
        <taxon>Eukaryota</taxon>
        <taxon>Fungi</taxon>
        <taxon>Dikarya</taxon>
        <taxon>Ascomycota</taxon>
        <taxon>Pezizomycotina</taxon>
        <taxon>Sordariomycetes</taxon>
        <taxon>Sordariomycetidae</taxon>
        <taxon>Ophiostomatales</taxon>
        <taxon>Ophiostomataceae</taxon>
        <taxon>Ophiostoma</taxon>
    </lineage>
</organism>
<dbReference type="Gene3D" id="2.130.10.10">
    <property type="entry name" value="YVTN repeat-like/Quinoprotein amine dehydrogenase"/>
    <property type="match status" value="1"/>
</dbReference>
<proteinExistence type="predicted"/>
<dbReference type="OrthoDB" id="64353at2759"/>
<reference evidence="3 4" key="1">
    <citation type="journal article" date="2013" name="BMC Genomics">
        <title>The genome and transcriptome of the pine saprophyte Ophiostoma piceae, and a comparison with the bark beetle-associated pine pathogen Grosmannia clavigera.</title>
        <authorList>
            <person name="Haridas S."/>
            <person name="Wang Y."/>
            <person name="Lim L."/>
            <person name="Massoumi Alamouti S."/>
            <person name="Jackman S."/>
            <person name="Docking R."/>
            <person name="Robertson G."/>
            <person name="Birol I."/>
            <person name="Bohlmann J."/>
            <person name="Breuil C."/>
        </authorList>
    </citation>
    <scope>NUCLEOTIDE SEQUENCE [LARGE SCALE GENOMIC DNA]</scope>
    <source>
        <strain evidence="3 4">UAMH 11346</strain>
    </source>
</reference>
<feature type="region of interest" description="Disordered" evidence="1">
    <location>
        <begin position="451"/>
        <end position="478"/>
    </location>
</feature>
<dbReference type="VEuPathDB" id="FungiDB:F503_02935"/>
<sequence>MAPIDDTALHNSEALIARKPRNFYLTSIKPIHWQLRSIIGVSESGTVYYPAGPTNQHLQELDPTTKKSETVAYLEFSPRCLVATKGWVCCGGELGEFVAIRASKQADHSPGGDERSSPEDQHRHGLNRQPEHHDGGNDNRQQAYDDDEYDNFDTHMCDAPLVTVPPRMTARSGKFGEERVNCVTVWTPSSIVPLYPGAYTFPVAALSNNDKTVTLVNLETAEPLDSMDFPDCVNRAVLSPDGQILASVSDDPYLYIHERVRKQGAPVWSNRSGSSQSETWDSDDYEWKLLAKHHLRGQSKDDTSVHRGSFAACFSNTGRYLAIGTQYGVISVYDATRLADPDTCTIACFSSSSPNNDNGAVREMTFCPGPYDLLAWSEDHGAAGVADIRDCFVSRQILSLTEDESYTHFRVRQTIRMNGELEERRQRRQALGENDSDQALRIRDALDRYHSPIASDESQLRQLLDPGQDRQRRRELRDISRDLDRERIQTYLGRRSAILRSRPSRIPAATSTAGAAGAAGASGTNAATPGSSSNNNNNNGDSSGEGQPIERIDVDAAVNDILGTFRSLRNRDVSETELRFLGSGSAGLLQAARRTAGAAIPTIENEEYASETGDIDDYSSLFGARTEMTRRRIHRMQQQQQQPIFPWDPTPLPAGSSSRDEMGAFGSSSRGSDLPHAYTTDSPVRRTNGFIRAAQRRARERQLMLENAAIENASTPEAQLLQSGLLSWDSSGSGYIYSGLCL</sequence>
<feature type="compositionally biased region" description="Basic and acidic residues" evidence="1">
    <location>
        <begin position="104"/>
        <end position="137"/>
    </location>
</feature>
<feature type="domain" description="DUF2415" evidence="2">
    <location>
        <begin position="359"/>
        <end position="398"/>
    </location>
</feature>
<dbReference type="InterPro" id="IPR019417">
    <property type="entry name" value="DUF2415"/>
</dbReference>
<dbReference type="EMBL" id="KE148154">
    <property type="protein sequence ID" value="EPE06106.1"/>
    <property type="molecule type" value="Genomic_DNA"/>
</dbReference>
<accession>S3C2V8</accession>
<dbReference type="HOGENOM" id="CLU_012621_1_0_1"/>
<feature type="region of interest" description="Disordered" evidence="1">
    <location>
        <begin position="502"/>
        <end position="548"/>
    </location>
</feature>
<gene>
    <name evidence="3" type="ORF">F503_02935</name>
</gene>
<evidence type="ECO:0000313" key="3">
    <source>
        <dbReference type="EMBL" id="EPE06106.1"/>
    </source>
</evidence>
<feature type="compositionally biased region" description="Basic and acidic residues" evidence="1">
    <location>
        <begin position="467"/>
        <end position="478"/>
    </location>
</feature>
<feature type="region of interest" description="Disordered" evidence="1">
    <location>
        <begin position="104"/>
        <end position="146"/>
    </location>
</feature>
<evidence type="ECO:0000313" key="4">
    <source>
        <dbReference type="Proteomes" id="UP000016923"/>
    </source>
</evidence>
<name>S3C2V8_OPHP1</name>
<evidence type="ECO:0000259" key="2">
    <source>
        <dbReference type="Pfam" id="PF10313"/>
    </source>
</evidence>
<feature type="compositionally biased region" description="Low complexity" evidence="1">
    <location>
        <begin position="508"/>
        <end position="544"/>
    </location>
</feature>
<dbReference type="PANTHER" id="PTHR43991">
    <property type="entry name" value="WD REPEAT PROTEIN (AFU_ORTHOLOGUE AFUA_8G05640)-RELATED"/>
    <property type="match status" value="1"/>
</dbReference>
<dbReference type="PANTHER" id="PTHR43991:SF9">
    <property type="entry name" value="DUF2415 DOMAIN-CONTAINING PROTEIN"/>
    <property type="match status" value="1"/>
</dbReference>